<dbReference type="AlphaFoldDB" id="A0AAJ1F8X7"/>
<organism evidence="1 2">
    <name type="scientific">Ciceribacter sichuanensis</name>
    <dbReference type="NCBI Taxonomy" id="2949647"/>
    <lineage>
        <taxon>Bacteria</taxon>
        <taxon>Pseudomonadati</taxon>
        <taxon>Pseudomonadota</taxon>
        <taxon>Alphaproteobacteria</taxon>
        <taxon>Hyphomicrobiales</taxon>
        <taxon>Rhizobiaceae</taxon>
        <taxon>Ciceribacter</taxon>
    </lineage>
</organism>
<dbReference type="InterPro" id="IPR006439">
    <property type="entry name" value="HAD-SF_hydro_IA"/>
</dbReference>
<dbReference type="RefSeq" id="WP_250911831.1">
    <property type="nucleotide sequence ID" value="NZ_JAMXLX010000006.1"/>
</dbReference>
<dbReference type="InterPro" id="IPR023214">
    <property type="entry name" value="HAD_sf"/>
</dbReference>
<reference evidence="1" key="1">
    <citation type="submission" date="2022-06" db="EMBL/GenBank/DDBJ databases">
        <authorList>
            <person name="Sun Q."/>
        </authorList>
    </citation>
    <scope>NUCLEOTIDE SEQUENCE</scope>
    <source>
        <strain evidence="1">S101</strain>
    </source>
</reference>
<dbReference type="InterPro" id="IPR036412">
    <property type="entry name" value="HAD-like_sf"/>
</dbReference>
<dbReference type="Pfam" id="PF00702">
    <property type="entry name" value="Hydrolase"/>
    <property type="match status" value="1"/>
</dbReference>
<dbReference type="CDD" id="cd07505">
    <property type="entry name" value="HAD_BPGM-like"/>
    <property type="match status" value="1"/>
</dbReference>
<dbReference type="Proteomes" id="UP001155380">
    <property type="component" value="Unassembled WGS sequence"/>
</dbReference>
<dbReference type="GO" id="GO:0050308">
    <property type="term" value="F:sugar-phosphatase activity"/>
    <property type="evidence" value="ECO:0007669"/>
    <property type="project" value="TreeGrafter"/>
</dbReference>
<dbReference type="SFLD" id="SFLDS00003">
    <property type="entry name" value="Haloacid_Dehalogenase"/>
    <property type="match status" value="1"/>
</dbReference>
<dbReference type="NCBIfam" id="TIGR01509">
    <property type="entry name" value="HAD-SF-IA-v3"/>
    <property type="match status" value="1"/>
</dbReference>
<dbReference type="Gene3D" id="1.10.150.240">
    <property type="entry name" value="Putative phosphatase, domain 2"/>
    <property type="match status" value="1"/>
</dbReference>
<dbReference type="InterPro" id="IPR023198">
    <property type="entry name" value="PGP-like_dom2"/>
</dbReference>
<dbReference type="Gene3D" id="3.40.50.1000">
    <property type="entry name" value="HAD superfamily/HAD-like"/>
    <property type="match status" value="1"/>
</dbReference>
<accession>A0AAJ1F8X7</accession>
<dbReference type="PRINTS" id="PR00413">
    <property type="entry name" value="HADHALOGNASE"/>
</dbReference>
<name>A0AAJ1F8X7_9HYPH</name>
<evidence type="ECO:0000313" key="2">
    <source>
        <dbReference type="Proteomes" id="UP001155380"/>
    </source>
</evidence>
<dbReference type="InterPro" id="IPR051806">
    <property type="entry name" value="HAD-like_SPP"/>
</dbReference>
<evidence type="ECO:0000313" key="1">
    <source>
        <dbReference type="EMBL" id="MCO5958669.1"/>
    </source>
</evidence>
<proteinExistence type="predicted"/>
<dbReference type="SUPFAM" id="SSF56784">
    <property type="entry name" value="HAD-like"/>
    <property type="match status" value="1"/>
</dbReference>
<gene>
    <name evidence="1" type="ORF">NBH21_17980</name>
</gene>
<dbReference type="PANTHER" id="PTHR43481">
    <property type="entry name" value="FRUCTOSE-1-PHOSPHATE PHOSPHATASE"/>
    <property type="match status" value="1"/>
</dbReference>
<dbReference type="EMBL" id="JAMXLX010000006">
    <property type="protein sequence ID" value="MCO5958669.1"/>
    <property type="molecule type" value="Genomic_DNA"/>
</dbReference>
<dbReference type="SFLD" id="SFLDG01129">
    <property type="entry name" value="C1.5:_HAD__Beta-PGM__Phosphata"/>
    <property type="match status" value="1"/>
</dbReference>
<dbReference type="PANTHER" id="PTHR43481:SF4">
    <property type="entry name" value="GLYCEROL-1-PHOSPHATE PHOSPHOHYDROLASE 1-RELATED"/>
    <property type="match status" value="1"/>
</dbReference>
<comment type="caution">
    <text evidence="1">The sequence shown here is derived from an EMBL/GenBank/DDBJ whole genome shotgun (WGS) entry which is preliminary data.</text>
</comment>
<sequence>MSMPNFRAVAWDIDGTLVDSEPLHHRALVAASKGFGVDLTDLPDMAFRGVHMGDVWKRLQSRFPPGPAEQEWLDAINRHYIEHRHSLTTMPGAVETIRMLADLGIPQVCVSNSCRAVVDANLDAMGIFSCIRFSISLDDVAEGKPSPFPYRMAAERLGLPAGSIVAIEDSFTGLASAKAAGLYAVFYTAQDEDTAAESAGVTPAMTVGALSEIVSLFSSGRAEGLARRA</sequence>
<protein>
    <submittedName>
        <fullName evidence="1">HAD family phosphatase</fullName>
    </submittedName>
</protein>